<dbReference type="Proteomes" id="UP001169063">
    <property type="component" value="Unassembled WGS sequence"/>
</dbReference>
<gene>
    <name evidence="1" type="ORF">Q0812_00895</name>
</gene>
<dbReference type="RefSeq" id="WP_302108407.1">
    <property type="nucleotide sequence ID" value="NZ_JAUKTR010000001.1"/>
</dbReference>
<dbReference type="InterPro" id="IPR015915">
    <property type="entry name" value="Kelch-typ_b-propeller"/>
</dbReference>
<sequence>MAAANEEAMLDRRQMMIASGAALALPGAACAQEGWRPRASLPWTVQEIYAAVHRGRIVTAGGLARGAQGLRIEDRTGLYDPAADAWNEGPRLPEARHHPMIVEAAGRLFAFGGYRRGQGDWTATNTAWELTDAGWTPAPAMPGPLCETVGVGLNGRVHLATGRSPIGAANAQWQDQGDVDVHWVFDPAAGRWETARPNPMARNSAAGAVLDGAFWVAGGRTVNGGGTGRLDRYDPGGDRWDTLAPIPRSPGGQQVGGGLAMAARGGKLVAFGGEWFSGQGGGVFPETWIYDPARDVWERGPDMRTPRHGLAAGEVGGVIYAIAGGEVVSGGRAGGVVEAL</sequence>
<dbReference type="InterPro" id="IPR011043">
    <property type="entry name" value="Gal_Oxase/kelch_b-propeller"/>
</dbReference>
<dbReference type="PANTHER" id="PTHR45632">
    <property type="entry name" value="LD33804P"/>
    <property type="match status" value="1"/>
</dbReference>
<reference evidence="1" key="1">
    <citation type="submission" date="2023-07" db="EMBL/GenBank/DDBJ databases">
        <title>Brevundimonas soil sp. nov., isolated from the soil of chemical plant.</title>
        <authorList>
            <person name="Wu N."/>
        </authorList>
    </citation>
    <scope>NUCLEOTIDE SEQUENCE</scope>
    <source>
        <strain evidence="1">XZ-24</strain>
    </source>
</reference>
<comment type="caution">
    <text evidence="1">The sequence shown here is derived from an EMBL/GenBank/DDBJ whole genome shotgun (WGS) entry which is preliminary data.</text>
</comment>
<evidence type="ECO:0000313" key="1">
    <source>
        <dbReference type="EMBL" id="MDO1557982.1"/>
    </source>
</evidence>
<keyword evidence="2" id="KW-1185">Reference proteome</keyword>
<dbReference type="InterPro" id="IPR006652">
    <property type="entry name" value="Kelch_1"/>
</dbReference>
<proteinExistence type="predicted"/>
<evidence type="ECO:0000313" key="2">
    <source>
        <dbReference type="Proteomes" id="UP001169063"/>
    </source>
</evidence>
<dbReference type="SMART" id="SM00612">
    <property type="entry name" value="Kelch"/>
    <property type="match status" value="3"/>
</dbReference>
<protein>
    <submittedName>
        <fullName evidence="1">Kelch repeat-containing protein</fullName>
    </submittedName>
</protein>
<dbReference type="SUPFAM" id="SSF50965">
    <property type="entry name" value="Galactose oxidase, central domain"/>
    <property type="match status" value="1"/>
</dbReference>
<accession>A0ABT8SHD1</accession>
<dbReference type="Pfam" id="PF01344">
    <property type="entry name" value="Kelch_1"/>
    <property type="match status" value="1"/>
</dbReference>
<organism evidence="1 2">
    <name type="scientific">Peiella sedimenti</name>
    <dbReference type="NCBI Taxonomy" id="3061083"/>
    <lineage>
        <taxon>Bacteria</taxon>
        <taxon>Pseudomonadati</taxon>
        <taxon>Pseudomonadota</taxon>
        <taxon>Alphaproteobacteria</taxon>
        <taxon>Caulobacterales</taxon>
        <taxon>Caulobacteraceae</taxon>
        <taxon>Peiella</taxon>
    </lineage>
</organism>
<dbReference type="Gene3D" id="2.120.10.80">
    <property type="entry name" value="Kelch-type beta propeller"/>
    <property type="match status" value="2"/>
</dbReference>
<dbReference type="EMBL" id="JAUKTR010000001">
    <property type="protein sequence ID" value="MDO1557982.1"/>
    <property type="molecule type" value="Genomic_DNA"/>
</dbReference>
<name>A0ABT8SHD1_9CAUL</name>